<evidence type="ECO:0000256" key="5">
    <source>
        <dbReference type="ARBA" id="ARBA00048772"/>
    </source>
</evidence>
<keyword evidence="4 6" id="KW-0808">Transferase</keyword>
<dbReference type="SUPFAM" id="SSF53671">
    <property type="entry name" value="Aspartate/ornithine carbamoyltransferase"/>
    <property type="match status" value="1"/>
</dbReference>
<evidence type="ECO:0000256" key="4">
    <source>
        <dbReference type="ARBA" id="ARBA00022679"/>
    </source>
</evidence>
<dbReference type="PANTHER" id="PTHR45753">
    <property type="entry name" value="ORNITHINE CARBAMOYLTRANSFERASE, MITOCHONDRIAL"/>
    <property type="match status" value="1"/>
</dbReference>
<feature type="binding site" evidence="6">
    <location>
        <position position="161"/>
    </location>
    <ligand>
        <name>L-ornithine</name>
        <dbReference type="ChEBI" id="CHEBI:46911"/>
    </ligand>
</feature>
<evidence type="ECO:0000256" key="6">
    <source>
        <dbReference type="HAMAP-Rule" id="MF_01109"/>
    </source>
</evidence>
<feature type="binding site" evidence="6">
    <location>
        <begin position="226"/>
        <end position="227"/>
    </location>
    <ligand>
        <name>L-ornithine</name>
        <dbReference type="ChEBI" id="CHEBI:46911"/>
    </ligand>
</feature>
<feature type="domain" description="Aspartate/ornithine carbamoyltransferase carbamoyl-P binding" evidence="8">
    <location>
        <begin position="4"/>
        <end position="143"/>
    </location>
</feature>
<dbReference type="EC" id="2.1.3.3" evidence="3 6"/>
<dbReference type="EMBL" id="CP159373">
    <property type="protein sequence ID" value="XCN74843.1"/>
    <property type="molecule type" value="Genomic_DNA"/>
</dbReference>
<dbReference type="InterPro" id="IPR006132">
    <property type="entry name" value="Asp/Orn_carbamoyltranf_P-bd"/>
</dbReference>
<proteinExistence type="inferred from homology"/>
<dbReference type="InterPro" id="IPR036901">
    <property type="entry name" value="Asp/Orn_carbamoylTrfase_sf"/>
</dbReference>
<feature type="binding site" evidence="6">
    <location>
        <position position="103"/>
    </location>
    <ligand>
        <name>carbamoyl phosphate</name>
        <dbReference type="ChEBI" id="CHEBI:58228"/>
    </ligand>
</feature>
<dbReference type="InterPro" id="IPR024904">
    <property type="entry name" value="OTCase_ArgI"/>
</dbReference>
<evidence type="ECO:0000259" key="8">
    <source>
        <dbReference type="Pfam" id="PF02729"/>
    </source>
</evidence>
<feature type="binding site" evidence="6">
    <location>
        <begin position="130"/>
        <end position="133"/>
    </location>
    <ligand>
        <name>carbamoyl phosphate</name>
        <dbReference type="ChEBI" id="CHEBI:58228"/>
    </ligand>
</feature>
<comment type="pathway">
    <text evidence="1">Amino-acid biosynthesis; L-arginine biosynthesis; L-arginine from L-ornithine and carbamoyl phosphate: step 1/3.</text>
</comment>
<dbReference type="Pfam" id="PF02729">
    <property type="entry name" value="OTCace_N"/>
    <property type="match status" value="1"/>
</dbReference>
<comment type="similarity">
    <text evidence="2 6">Belongs to the aspartate/ornithine carbamoyltransferase superfamily. OTCase family.</text>
</comment>
<comment type="catalytic activity">
    <reaction evidence="5 6">
        <text>carbamoyl phosphate + L-ornithine = L-citrulline + phosphate + H(+)</text>
        <dbReference type="Rhea" id="RHEA:19513"/>
        <dbReference type="ChEBI" id="CHEBI:15378"/>
        <dbReference type="ChEBI" id="CHEBI:43474"/>
        <dbReference type="ChEBI" id="CHEBI:46911"/>
        <dbReference type="ChEBI" id="CHEBI:57743"/>
        <dbReference type="ChEBI" id="CHEBI:58228"/>
        <dbReference type="EC" id="2.1.3.3"/>
    </reaction>
</comment>
<comment type="subcellular location">
    <subcellularLocation>
        <location evidence="6">Cytoplasm</location>
    </subcellularLocation>
</comment>
<dbReference type="NCBIfam" id="TIGR00658">
    <property type="entry name" value="orni_carb_tr"/>
    <property type="match status" value="1"/>
</dbReference>
<organism evidence="9">
    <name type="scientific">Candidatus Electrothrix aestuarii</name>
    <dbReference type="NCBI Taxonomy" id="3062594"/>
    <lineage>
        <taxon>Bacteria</taxon>
        <taxon>Pseudomonadati</taxon>
        <taxon>Thermodesulfobacteriota</taxon>
        <taxon>Desulfobulbia</taxon>
        <taxon>Desulfobulbales</taxon>
        <taxon>Desulfobulbaceae</taxon>
        <taxon>Candidatus Electrothrix</taxon>
    </lineage>
</organism>
<dbReference type="FunFam" id="3.40.50.1370:FF:000008">
    <property type="entry name" value="Ornithine carbamoyltransferase"/>
    <property type="match status" value="1"/>
</dbReference>
<dbReference type="PRINTS" id="PR00102">
    <property type="entry name" value="OTCASE"/>
</dbReference>
<evidence type="ECO:0000259" key="7">
    <source>
        <dbReference type="Pfam" id="PF00185"/>
    </source>
</evidence>
<feature type="binding site" evidence="6">
    <location>
        <begin position="52"/>
        <end position="55"/>
    </location>
    <ligand>
        <name>carbamoyl phosphate</name>
        <dbReference type="ChEBI" id="CHEBI:58228"/>
    </ligand>
</feature>
<feature type="binding site" evidence="6">
    <location>
        <position position="290"/>
    </location>
    <ligand>
        <name>carbamoyl phosphate</name>
        <dbReference type="ChEBI" id="CHEBI:58228"/>
    </ligand>
</feature>
<dbReference type="Pfam" id="PF00185">
    <property type="entry name" value="OTCace"/>
    <property type="match status" value="1"/>
</dbReference>
<reference evidence="9" key="1">
    <citation type="journal article" date="2024" name="Syst. Appl. Microbiol.">
        <title>First single-strain enrichments of Electrothrix cable bacteria, description of E. aestuarii sp. nov. and E. rattekaaiensis sp. nov., and proposal of a cable bacteria taxonomy following the rules of the SeqCode.</title>
        <authorList>
            <person name="Plum-Jensen L.E."/>
            <person name="Schramm A."/>
            <person name="Marshall I.P.G."/>
        </authorList>
    </citation>
    <scope>NUCLEOTIDE SEQUENCE</scope>
    <source>
        <strain evidence="9">Rat1</strain>
    </source>
</reference>
<dbReference type="PRINTS" id="PR00100">
    <property type="entry name" value="AOTCASE"/>
</dbReference>
<dbReference type="GO" id="GO:0004585">
    <property type="term" value="F:ornithine carbamoyltransferase activity"/>
    <property type="evidence" value="ECO:0007669"/>
    <property type="project" value="UniProtKB-UniRule"/>
</dbReference>
<feature type="binding site" evidence="6">
    <location>
        <position position="222"/>
    </location>
    <ligand>
        <name>L-ornithine</name>
        <dbReference type="ChEBI" id="CHEBI:46911"/>
    </ligand>
</feature>
<feature type="domain" description="Aspartate/ornithine carbamoyltransferase Asp/Orn-binding" evidence="7">
    <location>
        <begin position="150"/>
        <end position="300"/>
    </location>
</feature>
<evidence type="ECO:0000256" key="3">
    <source>
        <dbReference type="ARBA" id="ARBA00013007"/>
    </source>
</evidence>
<dbReference type="HAMAP" id="MF_01109">
    <property type="entry name" value="OTCase"/>
    <property type="match status" value="1"/>
</dbReference>
<accession>A0AAU8M147</accession>
<evidence type="ECO:0000313" key="9">
    <source>
        <dbReference type="EMBL" id="XCN74843.1"/>
    </source>
</evidence>
<feature type="binding site" evidence="6">
    <location>
        <begin position="262"/>
        <end position="263"/>
    </location>
    <ligand>
        <name>carbamoyl phosphate</name>
        <dbReference type="ChEBI" id="CHEBI:58228"/>
    </ligand>
</feature>
<protein>
    <recommendedName>
        <fullName evidence="3 6">Ornithine carbamoyltransferase</fullName>
        <shortName evidence="6">OTCase</shortName>
        <ecNumber evidence="3 6">2.1.3.3</ecNumber>
    </recommendedName>
</protein>
<dbReference type="AlphaFoldDB" id="A0AAU8M147"/>
<dbReference type="GO" id="GO:0019240">
    <property type="term" value="P:citrulline biosynthetic process"/>
    <property type="evidence" value="ECO:0007669"/>
    <property type="project" value="TreeGrafter"/>
</dbReference>
<dbReference type="GO" id="GO:0005737">
    <property type="term" value="C:cytoplasm"/>
    <property type="evidence" value="ECO:0007669"/>
    <property type="project" value="UniProtKB-SubCell"/>
</dbReference>
<name>A0AAU8M147_9BACT</name>
<dbReference type="PANTHER" id="PTHR45753:SF3">
    <property type="entry name" value="ORNITHINE TRANSCARBAMYLASE, MITOCHONDRIAL"/>
    <property type="match status" value="1"/>
</dbReference>
<feature type="binding site" evidence="6">
    <location>
        <position position="79"/>
    </location>
    <ligand>
        <name>carbamoyl phosphate</name>
        <dbReference type="ChEBI" id="CHEBI:58228"/>
    </ligand>
</feature>
<keyword evidence="6" id="KW-0963">Cytoplasm</keyword>
<dbReference type="InterPro" id="IPR006131">
    <property type="entry name" value="Asp_carbamoyltransf_Asp/Orn-bd"/>
</dbReference>
<dbReference type="NCBIfam" id="NF001986">
    <property type="entry name" value="PRK00779.1"/>
    <property type="match status" value="1"/>
</dbReference>
<sequence>MNTHLLSLQDFTLPQLQSFLDRAAVLKKERQDGLRHQQLAGRKICMLFEKPSTRTRVSFEAAMYEMGGQVIFMSSKESQLGRGEPLKDTARVLARYVDAIVVRTYGQEVVEELAHFSAIPVINALTDLHHPCQILSDIMTVIEQKGYPSDLKVVWLGDGNNMANSWIQAASVLGFSLTLACPEGYDPDPTILKVAQQRAEKPITLLRDPVEAIQGADVVNVDVWASMGQEDEAEKRLEVFQPYQLNKALLQHAAPDAIVLHCLPAHRDEEITEDVLEGSQCVAFDQAENKMHMHKAILEYIINGMV</sequence>
<gene>
    <name evidence="9" type="primary">argF</name>
    <name evidence="9" type="ORF">Q3M24_08905</name>
</gene>
<dbReference type="GO" id="GO:0042450">
    <property type="term" value="P:L-arginine biosynthetic process via ornithine"/>
    <property type="evidence" value="ECO:0007669"/>
    <property type="project" value="UniProtKB-UniRule"/>
</dbReference>
<dbReference type="Gene3D" id="3.40.50.1370">
    <property type="entry name" value="Aspartate/ornithine carbamoyltransferase"/>
    <property type="match status" value="2"/>
</dbReference>
<evidence type="ECO:0000256" key="1">
    <source>
        <dbReference type="ARBA" id="ARBA00004975"/>
    </source>
</evidence>
<dbReference type="PROSITE" id="PS00097">
    <property type="entry name" value="CARBAMOYLTRANSFERASE"/>
    <property type="match status" value="1"/>
</dbReference>
<reference evidence="9" key="2">
    <citation type="submission" date="2024-06" db="EMBL/GenBank/DDBJ databases">
        <authorList>
            <person name="Plum-Jensen L.E."/>
            <person name="Schramm A."/>
            <person name="Marshall I.P.G."/>
        </authorList>
    </citation>
    <scope>NUCLEOTIDE SEQUENCE</scope>
    <source>
        <strain evidence="9">Rat1</strain>
    </source>
</reference>
<dbReference type="GO" id="GO:0016597">
    <property type="term" value="F:amino acid binding"/>
    <property type="evidence" value="ECO:0007669"/>
    <property type="project" value="InterPro"/>
</dbReference>
<dbReference type="KEGG" id="eaj:Q3M24_08905"/>
<dbReference type="InterPro" id="IPR006130">
    <property type="entry name" value="Asp/Orn_carbamoylTrfase"/>
</dbReference>
<dbReference type="InterPro" id="IPR002292">
    <property type="entry name" value="Orn/put_carbamltrans"/>
</dbReference>
<evidence type="ECO:0000256" key="2">
    <source>
        <dbReference type="ARBA" id="ARBA00007805"/>
    </source>
</evidence>